<sequence length="82" mass="9599">MDYLTDWTDIEEDCLAIEESITEIELYGVTFNELNDDLVKAALRHFIGVINPWNKDAVPEILQGIGFSEIEIERYWEQLYSN</sequence>
<proteinExistence type="predicted"/>
<dbReference type="AlphaFoldDB" id="A0A484F7J3"/>
<gene>
    <name evidence="1" type="ORF">C7391_0868</name>
</gene>
<dbReference type="EMBL" id="SNYS01000007">
    <property type="protein sequence ID" value="TDQ69534.1"/>
    <property type="molecule type" value="Genomic_DNA"/>
</dbReference>
<keyword evidence="2" id="KW-1185">Reference proteome</keyword>
<organism evidence="1 2">
    <name type="scientific">Methanimicrococcus blatticola</name>
    <dbReference type="NCBI Taxonomy" id="91560"/>
    <lineage>
        <taxon>Archaea</taxon>
        <taxon>Methanobacteriati</taxon>
        <taxon>Methanobacteriota</taxon>
        <taxon>Stenosarchaea group</taxon>
        <taxon>Methanomicrobia</taxon>
        <taxon>Methanosarcinales</taxon>
        <taxon>Methanosarcinaceae</taxon>
        <taxon>Methanimicrococcus</taxon>
    </lineage>
</organism>
<comment type="caution">
    <text evidence="1">The sequence shown here is derived from an EMBL/GenBank/DDBJ whole genome shotgun (WGS) entry which is preliminary data.</text>
</comment>
<reference evidence="1 2" key="1">
    <citation type="submission" date="2019-03" db="EMBL/GenBank/DDBJ databases">
        <title>Genomic Encyclopedia of Type Strains, Phase IV (KMG-IV): sequencing the most valuable type-strain genomes for metagenomic binning, comparative biology and taxonomic classification.</title>
        <authorList>
            <person name="Goeker M."/>
        </authorList>
    </citation>
    <scope>NUCLEOTIDE SEQUENCE [LARGE SCALE GENOMIC DNA]</scope>
    <source>
        <strain evidence="1 2">DSM 13328</strain>
    </source>
</reference>
<name>A0A484F7J3_9EURY</name>
<evidence type="ECO:0000313" key="2">
    <source>
        <dbReference type="Proteomes" id="UP000294855"/>
    </source>
</evidence>
<evidence type="ECO:0000313" key="1">
    <source>
        <dbReference type="EMBL" id="TDQ69534.1"/>
    </source>
</evidence>
<accession>A0A484F7J3</accession>
<dbReference type="Proteomes" id="UP000294855">
    <property type="component" value="Unassembled WGS sequence"/>
</dbReference>
<protein>
    <submittedName>
        <fullName evidence="1">Uncharacterized protein</fullName>
    </submittedName>
</protein>